<comment type="similarity">
    <text evidence="2">Belongs to the HAD-like hydrolase superfamily. CbbY/CbbZ/Gph/YieH family.</text>
</comment>
<keyword evidence="4" id="KW-0460">Magnesium</keyword>
<dbReference type="EMBL" id="CP059052">
    <property type="protein sequence ID" value="QLJ16968.1"/>
    <property type="molecule type" value="Genomic_DNA"/>
</dbReference>
<comment type="cofactor">
    <cofactor evidence="1">
        <name>Mg(2+)</name>
        <dbReference type="ChEBI" id="CHEBI:18420"/>
    </cofactor>
</comment>
<reference evidence="6 7" key="1">
    <citation type="journal article" date="2009" name="Mikrobiologiia">
        <title>[Phenanthren biodegradation and interaction of Pseudomonas putida BS3701 and Burkholderia sp.BS3702 in plant rhizosphere].</title>
        <authorList>
            <person name="Ovchinnikova A.A."/>
            <person name="Vetrova A.A."/>
            <person name="Filonov A.E."/>
            <person name="Boronin A.M."/>
        </authorList>
    </citation>
    <scope>NUCLEOTIDE SEQUENCE [LARGE SCALE GENOMIC DNA]</scope>
    <source>
        <strain evidence="6 7">BS3701</strain>
    </source>
</reference>
<evidence type="ECO:0000256" key="3">
    <source>
        <dbReference type="ARBA" id="ARBA00022723"/>
    </source>
</evidence>
<evidence type="ECO:0000313" key="6">
    <source>
        <dbReference type="EMBL" id="QLJ16968.1"/>
    </source>
</evidence>
<dbReference type="PRINTS" id="PR00413">
    <property type="entry name" value="HADHALOGNASE"/>
</dbReference>
<dbReference type="InterPro" id="IPR051600">
    <property type="entry name" value="Beta-PGM-like"/>
</dbReference>
<evidence type="ECO:0000256" key="4">
    <source>
        <dbReference type="ARBA" id="ARBA00022842"/>
    </source>
</evidence>
<keyword evidence="5" id="KW-0119">Carbohydrate metabolism</keyword>
<dbReference type="SFLD" id="SFLDG01135">
    <property type="entry name" value="C1.5.6:_HAD__Beta-PGM__Phospha"/>
    <property type="match status" value="1"/>
</dbReference>
<organism evidence="6 7">
    <name type="scientific">Pseudomonas putida</name>
    <name type="common">Arthrobacter siderocapsulatus</name>
    <dbReference type="NCBI Taxonomy" id="303"/>
    <lineage>
        <taxon>Bacteria</taxon>
        <taxon>Pseudomonadati</taxon>
        <taxon>Pseudomonadota</taxon>
        <taxon>Gammaproteobacteria</taxon>
        <taxon>Pseudomonadales</taxon>
        <taxon>Pseudomonadaceae</taxon>
        <taxon>Pseudomonas</taxon>
    </lineage>
</organism>
<evidence type="ECO:0000256" key="2">
    <source>
        <dbReference type="ARBA" id="ARBA00006171"/>
    </source>
</evidence>
<gene>
    <name evidence="6" type="ORF">H0H12_13980</name>
</gene>
<evidence type="ECO:0000313" key="7">
    <source>
        <dbReference type="Proteomes" id="UP000510934"/>
    </source>
</evidence>
<dbReference type="PANTHER" id="PTHR46193:SF18">
    <property type="entry name" value="HEXITOL PHOSPHATASE B"/>
    <property type="match status" value="1"/>
</dbReference>
<dbReference type="Gene3D" id="1.10.150.240">
    <property type="entry name" value="Putative phosphatase, domain 2"/>
    <property type="match status" value="1"/>
</dbReference>
<sequence length="227" mass="24341">MLTALLFDLDGTLTDTDTLHLQAFRQLLREHDGRELSQAQFDAQVSGRANGELFAELFSGASVEQCQALADRKEALFRAMSPSLEPMPGLLRLLEHAQAHDIGMCVVTNAPRLNAEHMLNAMGLGQHFEHVLVAEELARPKPDPLPYLTGLQRLGAEAGQALAFEDSLPGTAAASGAGIFTVGVATTQTPERLLAAGARLVVDDFNDAALWALIERMASDRGCVPEG</sequence>
<name>A0A1Y5KW46_PSEPU</name>
<dbReference type="PANTHER" id="PTHR46193">
    <property type="entry name" value="6-PHOSPHOGLUCONATE PHOSPHATASE"/>
    <property type="match status" value="1"/>
</dbReference>
<dbReference type="CDD" id="cd07505">
    <property type="entry name" value="HAD_BPGM-like"/>
    <property type="match status" value="1"/>
</dbReference>
<dbReference type="InterPro" id="IPR036412">
    <property type="entry name" value="HAD-like_sf"/>
</dbReference>
<dbReference type="RefSeq" id="WP_004374207.1">
    <property type="nucleotide sequence ID" value="NZ_CAKNBT010000007.1"/>
</dbReference>
<dbReference type="InterPro" id="IPR023214">
    <property type="entry name" value="HAD_sf"/>
</dbReference>
<dbReference type="InterPro" id="IPR023198">
    <property type="entry name" value="PGP-like_dom2"/>
</dbReference>
<keyword evidence="3" id="KW-0479">Metal-binding</keyword>
<evidence type="ECO:0000256" key="1">
    <source>
        <dbReference type="ARBA" id="ARBA00001946"/>
    </source>
</evidence>
<evidence type="ECO:0000256" key="5">
    <source>
        <dbReference type="ARBA" id="ARBA00023277"/>
    </source>
</evidence>
<dbReference type="AlphaFoldDB" id="A0A1Y5KW46"/>
<dbReference type="SUPFAM" id="SSF56784">
    <property type="entry name" value="HAD-like"/>
    <property type="match status" value="1"/>
</dbReference>
<dbReference type="NCBIfam" id="TIGR01509">
    <property type="entry name" value="HAD-SF-IA-v3"/>
    <property type="match status" value="1"/>
</dbReference>
<dbReference type="Proteomes" id="UP000510934">
    <property type="component" value="Chromosome"/>
</dbReference>
<dbReference type="Pfam" id="PF13419">
    <property type="entry name" value="HAD_2"/>
    <property type="match status" value="1"/>
</dbReference>
<dbReference type="SFLD" id="SFLDS00003">
    <property type="entry name" value="Haloacid_Dehalogenase"/>
    <property type="match status" value="1"/>
</dbReference>
<proteinExistence type="inferred from homology"/>
<accession>A0A1Y5KW46</accession>
<dbReference type="InterPro" id="IPR041492">
    <property type="entry name" value="HAD_2"/>
</dbReference>
<dbReference type="GO" id="GO:0003824">
    <property type="term" value="F:catalytic activity"/>
    <property type="evidence" value="ECO:0007669"/>
    <property type="project" value="UniProtKB-ARBA"/>
</dbReference>
<dbReference type="InterPro" id="IPR006439">
    <property type="entry name" value="HAD-SF_hydro_IA"/>
</dbReference>
<dbReference type="GO" id="GO:0046872">
    <property type="term" value="F:metal ion binding"/>
    <property type="evidence" value="ECO:0007669"/>
    <property type="project" value="UniProtKB-KW"/>
</dbReference>
<dbReference type="SFLD" id="SFLDG01129">
    <property type="entry name" value="C1.5:_HAD__Beta-PGM__Phosphata"/>
    <property type="match status" value="1"/>
</dbReference>
<protein>
    <submittedName>
        <fullName evidence="6">HAD family phosphatase</fullName>
    </submittedName>
</protein>
<dbReference type="Gene3D" id="3.40.50.1000">
    <property type="entry name" value="HAD superfamily/HAD-like"/>
    <property type="match status" value="1"/>
</dbReference>